<accession>A0AAW2DD10</accession>
<dbReference type="Pfam" id="PF13966">
    <property type="entry name" value="zf-RVT"/>
    <property type="match status" value="1"/>
</dbReference>
<keyword evidence="3" id="KW-1185">Reference proteome</keyword>
<dbReference type="Gene3D" id="3.30.420.10">
    <property type="entry name" value="Ribonuclease H-like superfamily/Ribonuclease H"/>
    <property type="match status" value="1"/>
</dbReference>
<dbReference type="Pfam" id="PF13456">
    <property type="entry name" value="RVT_3"/>
    <property type="match status" value="1"/>
</dbReference>
<evidence type="ECO:0000313" key="2">
    <source>
        <dbReference type="EMBL" id="KAL0007075.1"/>
    </source>
</evidence>
<proteinExistence type="predicted"/>
<protein>
    <recommendedName>
        <fullName evidence="1">Reverse transcriptase domain-containing protein</fullName>
    </recommendedName>
</protein>
<comment type="caution">
    <text evidence="2">The sequence shown here is derived from an EMBL/GenBank/DDBJ whole genome shotgun (WGS) entry which is preliminary data.</text>
</comment>
<dbReference type="SUPFAM" id="SSF53098">
    <property type="entry name" value="Ribonuclease H-like"/>
    <property type="match status" value="1"/>
</dbReference>
<dbReference type="CDD" id="cd06222">
    <property type="entry name" value="RNase_H_like"/>
    <property type="match status" value="1"/>
</dbReference>
<dbReference type="PANTHER" id="PTHR33116">
    <property type="entry name" value="REVERSE TRANSCRIPTASE ZINC-BINDING DOMAIN-CONTAINING PROTEIN-RELATED-RELATED"/>
    <property type="match status" value="1"/>
</dbReference>
<dbReference type="EMBL" id="JAZDWU010000003">
    <property type="protein sequence ID" value="KAL0007075.1"/>
    <property type="molecule type" value="Genomic_DNA"/>
</dbReference>
<dbReference type="PROSITE" id="PS50878">
    <property type="entry name" value="RT_POL"/>
    <property type="match status" value="1"/>
</dbReference>
<dbReference type="InterPro" id="IPR000477">
    <property type="entry name" value="RT_dom"/>
</dbReference>
<dbReference type="InterPro" id="IPR044730">
    <property type="entry name" value="RNase_H-like_dom_plant"/>
</dbReference>
<evidence type="ECO:0000313" key="3">
    <source>
        <dbReference type="Proteomes" id="UP001459277"/>
    </source>
</evidence>
<dbReference type="InterPro" id="IPR012337">
    <property type="entry name" value="RNaseH-like_sf"/>
</dbReference>
<dbReference type="InterPro" id="IPR002156">
    <property type="entry name" value="RNaseH_domain"/>
</dbReference>
<dbReference type="Proteomes" id="UP001459277">
    <property type="component" value="Unassembled WGS sequence"/>
</dbReference>
<dbReference type="InterPro" id="IPR026960">
    <property type="entry name" value="RVT-Znf"/>
</dbReference>
<dbReference type="GO" id="GO:0004523">
    <property type="term" value="F:RNA-DNA hybrid ribonuclease activity"/>
    <property type="evidence" value="ECO:0007669"/>
    <property type="project" value="InterPro"/>
</dbReference>
<feature type="domain" description="Reverse transcriptase" evidence="1">
    <location>
        <begin position="1"/>
        <end position="185"/>
    </location>
</feature>
<dbReference type="InterPro" id="IPR036397">
    <property type="entry name" value="RNaseH_sf"/>
</dbReference>
<name>A0AAW2DD10_9ROSI</name>
<dbReference type="AlphaFoldDB" id="A0AAW2DD10"/>
<dbReference type="PANTHER" id="PTHR33116:SF86">
    <property type="entry name" value="REVERSE TRANSCRIPTASE DOMAIN-CONTAINING PROTEIN"/>
    <property type="match status" value="1"/>
</dbReference>
<reference evidence="2 3" key="1">
    <citation type="submission" date="2024-01" db="EMBL/GenBank/DDBJ databases">
        <title>A telomere-to-telomere, gap-free genome of sweet tea (Lithocarpus litseifolius).</title>
        <authorList>
            <person name="Zhou J."/>
        </authorList>
    </citation>
    <scope>NUCLEOTIDE SEQUENCE [LARGE SCALE GENOMIC DNA]</scope>
    <source>
        <strain evidence="2">Zhou-2022a</strain>
        <tissue evidence="2">Leaf</tissue>
    </source>
</reference>
<sequence>MAIKIDLQKAYDRVNWDFLQAVLSQLGFNERFIGWILACVSSVSFEVLVNGGKSGQFKPSRGLRKGDPLSAYLFIIAQEVLSRLLEKEFALKNIEGVKASVCAPPITHVMYADDIVLFSKATRNNADAIVQCIHKYCSWSGQSLNNSKSRVYFSKHTSRQNCRAVKHILQMKYLKKDAIYLGSPLFLSKTRAKDFKYIIDKVEMRLTGWRSKCLSWAGRSNLLNSVVQSIPTYAMSSFNIPNSVCNKLDSLSRRFWWKPKNSEGVKEILVKGACYLIGDGASINVWLDPWVPWIQNFIPKPAQLAFAETPLMVSMLIDGPSQRWKDSLIRQLFEPASAEAILSIPLASHRTNDKLIWVPCSKGEFAVKSAYKVANLQSSQSPLTDQMWRRLWKIRVPERIKMLLWRIASNTIPVKEILAQRMGLENQEVDTEHNTTNLAFTLDEIWHLRNQLIFEDTKIDILSSSNRISRRVHEFSNLHNLDEHAHPSASPTSWSPPLVGTIKLNVDAAVGPTSTALAVLARDHTGVPIKIWMKKHISCLPVQAEAASVLWAINLASAEGWTRIIIEGDSKICFDALSTKNSMPPWNISHIVSDVLSASKSFISVSFIWVRRVCNTAAHEADRFALHSPVSISFSLDSLPLVLAIACKADFPPCSSLF</sequence>
<dbReference type="GO" id="GO:0003676">
    <property type="term" value="F:nucleic acid binding"/>
    <property type="evidence" value="ECO:0007669"/>
    <property type="project" value="InterPro"/>
</dbReference>
<organism evidence="2 3">
    <name type="scientific">Lithocarpus litseifolius</name>
    <dbReference type="NCBI Taxonomy" id="425828"/>
    <lineage>
        <taxon>Eukaryota</taxon>
        <taxon>Viridiplantae</taxon>
        <taxon>Streptophyta</taxon>
        <taxon>Embryophyta</taxon>
        <taxon>Tracheophyta</taxon>
        <taxon>Spermatophyta</taxon>
        <taxon>Magnoliopsida</taxon>
        <taxon>eudicotyledons</taxon>
        <taxon>Gunneridae</taxon>
        <taxon>Pentapetalae</taxon>
        <taxon>rosids</taxon>
        <taxon>fabids</taxon>
        <taxon>Fagales</taxon>
        <taxon>Fagaceae</taxon>
        <taxon>Lithocarpus</taxon>
    </lineage>
</organism>
<gene>
    <name evidence="2" type="ORF">SO802_008577</name>
</gene>
<evidence type="ECO:0000259" key="1">
    <source>
        <dbReference type="PROSITE" id="PS50878"/>
    </source>
</evidence>
<dbReference type="Pfam" id="PF00078">
    <property type="entry name" value="RVT_1"/>
    <property type="match status" value="1"/>
</dbReference>